<dbReference type="AlphaFoldDB" id="A0A8S1PZG4"/>
<keyword evidence="1 2" id="KW-0175">Coiled coil</keyword>
<dbReference type="InterPro" id="IPR039902">
    <property type="entry name" value="CCDC148/CCDC112"/>
</dbReference>
<comment type="caution">
    <text evidence="3">The sequence shown here is derived from an EMBL/GenBank/DDBJ whole genome shotgun (WGS) entry which is preliminary data.</text>
</comment>
<name>A0A8S1PZG4_PARPR</name>
<dbReference type="PANTHER" id="PTHR21549:SF1">
    <property type="entry name" value="COILED-COIL DOMAIN-CONTAINING PROTEIN 148"/>
    <property type="match status" value="1"/>
</dbReference>
<dbReference type="PANTHER" id="PTHR21549">
    <property type="entry name" value="MUTATED IN BLADDER CANCER 1"/>
    <property type="match status" value="1"/>
</dbReference>
<dbReference type="EMBL" id="CAJJDM010000140">
    <property type="protein sequence ID" value="CAD8108614.1"/>
    <property type="molecule type" value="Genomic_DNA"/>
</dbReference>
<accession>A0A8S1PZG4</accession>
<evidence type="ECO:0000256" key="2">
    <source>
        <dbReference type="SAM" id="Coils"/>
    </source>
</evidence>
<feature type="coiled-coil region" evidence="2">
    <location>
        <begin position="87"/>
        <end position="114"/>
    </location>
</feature>
<evidence type="ECO:0000313" key="4">
    <source>
        <dbReference type="Proteomes" id="UP000688137"/>
    </source>
</evidence>
<gene>
    <name evidence="3" type="ORF">PPRIM_AZ9-3.1.T1370147</name>
</gene>
<dbReference type="OMA" id="QTAYARE"/>
<keyword evidence="4" id="KW-1185">Reference proteome</keyword>
<organism evidence="3 4">
    <name type="scientific">Paramecium primaurelia</name>
    <dbReference type="NCBI Taxonomy" id="5886"/>
    <lineage>
        <taxon>Eukaryota</taxon>
        <taxon>Sar</taxon>
        <taxon>Alveolata</taxon>
        <taxon>Ciliophora</taxon>
        <taxon>Intramacronucleata</taxon>
        <taxon>Oligohymenophorea</taxon>
        <taxon>Peniculida</taxon>
        <taxon>Parameciidae</taxon>
        <taxon>Paramecium</taxon>
    </lineage>
</organism>
<sequence length="545" mass="65658">MLQKQFEEEEERSKEFLAKLNQIKKVSKDMKNKNVQSVQRQEWSKEYLQLMKVERMLNIDLESKLLLLEIQSELPKFCLAALLEQGAQNYKQVKEELIYQLQNLKKIQLQLKKEQLPRLDKKINNESSQFKELAFSFKDYLQQMISKLEIEYQKESTIVDEENEETLDMQQCNVAICNSFRAKIEQEYLNDKLILYAQNCDDEELQILENYAKALEYLYERYQLEIQKLTPKERIEVSEEMLYLGSSNSLHSMQRLMLHFPKKSRPELQEAVDYIRKQKDINKRLIILQRNWKIEYSQLQNKSEQLLNDMQQNKIQKNQRWMEYLQLKQQRIRIAEELEEKRIEYEKKQQILQQQKEEEREQQEQLDQAKHDEWLKHKAEIAEIALSYQAEKEQKRQQFLIQQQQQAEIVKKQQLQQIEQAKPRVQQRQEKEVGKREDKKLKQEIKKLEPELKAQRIEDAINRYSIRPNVDKDFQRLISETETRQLRKQTKYDKADKIPLSNVTGFNINQLMSDMRYRLQVALNDAGIGQTAYAREVILGMSKPQ</sequence>
<proteinExistence type="predicted"/>
<evidence type="ECO:0000313" key="3">
    <source>
        <dbReference type="EMBL" id="CAD8108614.1"/>
    </source>
</evidence>
<reference evidence="3" key="1">
    <citation type="submission" date="2021-01" db="EMBL/GenBank/DDBJ databases">
        <authorList>
            <consortium name="Genoscope - CEA"/>
            <person name="William W."/>
        </authorList>
    </citation>
    <scope>NUCLEOTIDE SEQUENCE</scope>
</reference>
<evidence type="ECO:0000256" key="1">
    <source>
        <dbReference type="ARBA" id="ARBA00023054"/>
    </source>
</evidence>
<feature type="coiled-coil region" evidence="2">
    <location>
        <begin position="289"/>
        <end position="372"/>
    </location>
</feature>
<dbReference type="Proteomes" id="UP000688137">
    <property type="component" value="Unassembled WGS sequence"/>
</dbReference>
<protein>
    <submittedName>
        <fullName evidence="3">Uncharacterized protein</fullName>
    </submittedName>
</protein>